<evidence type="ECO:0000256" key="2">
    <source>
        <dbReference type="SAM" id="Phobius"/>
    </source>
</evidence>
<feature type="region of interest" description="Disordered" evidence="1">
    <location>
        <begin position="323"/>
        <end position="344"/>
    </location>
</feature>
<dbReference type="SMART" id="SM00014">
    <property type="entry name" value="acidPPc"/>
    <property type="match status" value="1"/>
</dbReference>
<feature type="domain" description="Phosphatidic acid phosphatase type 2/haloperoxidase" evidence="3">
    <location>
        <begin position="87"/>
        <end position="191"/>
    </location>
</feature>
<evidence type="ECO:0000313" key="4">
    <source>
        <dbReference type="EMBL" id="RJP15629.1"/>
    </source>
</evidence>
<proteinExistence type="predicted"/>
<evidence type="ECO:0000313" key="5">
    <source>
        <dbReference type="Proteomes" id="UP000265882"/>
    </source>
</evidence>
<organism evidence="4 5">
    <name type="scientific">Abyssobacteria bacterium (strain SURF_5)</name>
    <dbReference type="NCBI Taxonomy" id="2093360"/>
    <lineage>
        <taxon>Bacteria</taxon>
        <taxon>Pseudomonadati</taxon>
        <taxon>Candidatus Hydrogenedentota</taxon>
        <taxon>Candidatus Abyssobacteria</taxon>
    </lineage>
</organism>
<accession>A0A3A4N7B0</accession>
<keyword evidence="2" id="KW-1133">Transmembrane helix</keyword>
<dbReference type="Proteomes" id="UP000265882">
    <property type="component" value="Unassembled WGS sequence"/>
</dbReference>
<feature type="transmembrane region" description="Helical" evidence="2">
    <location>
        <begin position="180"/>
        <end position="200"/>
    </location>
</feature>
<feature type="transmembrane region" description="Helical" evidence="2">
    <location>
        <begin position="141"/>
        <end position="168"/>
    </location>
</feature>
<evidence type="ECO:0000256" key="1">
    <source>
        <dbReference type="SAM" id="MobiDB-lite"/>
    </source>
</evidence>
<dbReference type="InterPro" id="IPR000326">
    <property type="entry name" value="PAP2/HPO"/>
</dbReference>
<dbReference type="PANTHER" id="PTHR14969">
    <property type="entry name" value="SPHINGOSINE-1-PHOSPHATE PHOSPHOHYDROLASE"/>
    <property type="match status" value="1"/>
</dbReference>
<name>A0A3A4N7B0_ABYX5</name>
<feature type="transmembrane region" description="Helical" evidence="2">
    <location>
        <begin position="212"/>
        <end position="230"/>
    </location>
</feature>
<dbReference type="Pfam" id="PF01569">
    <property type="entry name" value="PAP2"/>
    <property type="match status" value="1"/>
</dbReference>
<comment type="caution">
    <text evidence="4">The sequence shown here is derived from an EMBL/GenBank/DDBJ whole genome shotgun (WGS) entry which is preliminary data.</text>
</comment>
<dbReference type="Gene3D" id="1.20.144.10">
    <property type="entry name" value="Phosphatidic acid phosphatase type 2/haloperoxidase"/>
    <property type="match status" value="1"/>
</dbReference>
<protein>
    <submittedName>
        <fullName evidence="4">Phosphatase PAP2 family protein</fullName>
    </submittedName>
</protein>
<dbReference type="AlphaFoldDB" id="A0A3A4N7B0"/>
<dbReference type="PANTHER" id="PTHR14969:SF13">
    <property type="entry name" value="AT30094P"/>
    <property type="match status" value="1"/>
</dbReference>
<feature type="transmembrane region" description="Helical" evidence="2">
    <location>
        <begin position="12"/>
        <end position="29"/>
    </location>
</feature>
<dbReference type="InterPro" id="IPR036938">
    <property type="entry name" value="PAP2/HPO_sf"/>
</dbReference>
<sequence length="344" mass="38128">MIQRRYNLNYSLATAVGAIVLVIVLGALMKQYHILAPANVAAFQFVKSIQSLPLTIVMTVITWFGDAMGLMIFISVVFWLGYATEIVIFMLMVMFGSAISEHLKEAFDLHRPVSSEIPVIGKAKGYGYPSGHSQSGMYYAWLLYAFIGKYWPLCLIPALVLAFSRIYLGVHYFSDTVGGLLLGFGIVAGAMGTYSHLGGLEHFQNSVRQSPIARTIVAIALSVVYLFVAWGQADAFKYGGFLLGFFLIYPALGFRWRARNPFFAVIASVIGLAVLLAIQVFGAMKLPDTNFVDYLTYFVQGIVLAVSPLVFLKMRLLRRINEEQKTGESPEPSEKEKVEQPTEV</sequence>
<dbReference type="SUPFAM" id="SSF48317">
    <property type="entry name" value="Acid phosphatase/Vanadium-dependent haloperoxidase"/>
    <property type="match status" value="1"/>
</dbReference>
<reference evidence="4 5" key="1">
    <citation type="journal article" date="2017" name="ISME J.">
        <title>Energy and carbon metabolisms in a deep terrestrial subsurface fluid microbial community.</title>
        <authorList>
            <person name="Momper L."/>
            <person name="Jungbluth S.P."/>
            <person name="Lee M.D."/>
            <person name="Amend J.P."/>
        </authorList>
    </citation>
    <scope>NUCLEOTIDE SEQUENCE [LARGE SCALE GENOMIC DNA]</scope>
    <source>
        <strain evidence="4">SURF_5</strain>
    </source>
</reference>
<feature type="transmembrane region" description="Helical" evidence="2">
    <location>
        <begin position="294"/>
        <end position="312"/>
    </location>
</feature>
<feature type="transmembrane region" description="Helical" evidence="2">
    <location>
        <begin position="70"/>
        <end position="95"/>
    </location>
</feature>
<feature type="transmembrane region" description="Helical" evidence="2">
    <location>
        <begin position="236"/>
        <end position="254"/>
    </location>
</feature>
<evidence type="ECO:0000259" key="3">
    <source>
        <dbReference type="SMART" id="SM00014"/>
    </source>
</evidence>
<keyword evidence="2" id="KW-0812">Transmembrane</keyword>
<dbReference type="EMBL" id="QZKU01000133">
    <property type="protein sequence ID" value="RJP15629.1"/>
    <property type="molecule type" value="Genomic_DNA"/>
</dbReference>
<gene>
    <name evidence="4" type="ORF">C4520_20015</name>
</gene>
<feature type="transmembrane region" description="Helical" evidence="2">
    <location>
        <begin position="261"/>
        <end position="282"/>
    </location>
</feature>
<keyword evidence="2" id="KW-0472">Membrane</keyword>